<reference evidence="10" key="1">
    <citation type="journal article" date="2008" name="Nature">
        <title>The amphioxus genome and the evolution of the chordate karyotype.</title>
        <authorList>
            <consortium name="US DOE Joint Genome Institute (JGI-PGF)"/>
            <person name="Putnam N.H."/>
            <person name="Butts T."/>
            <person name="Ferrier D.E.K."/>
            <person name="Furlong R.F."/>
            <person name="Hellsten U."/>
            <person name="Kawashima T."/>
            <person name="Robinson-Rechavi M."/>
            <person name="Shoguchi E."/>
            <person name="Terry A."/>
            <person name="Yu J.-K."/>
            <person name="Benito-Gutierrez E.L."/>
            <person name="Dubchak I."/>
            <person name="Garcia-Fernandez J."/>
            <person name="Gibson-Brown J.J."/>
            <person name="Grigoriev I.V."/>
            <person name="Horton A.C."/>
            <person name="de Jong P.J."/>
            <person name="Jurka J."/>
            <person name="Kapitonov V.V."/>
            <person name="Kohara Y."/>
            <person name="Kuroki Y."/>
            <person name="Lindquist E."/>
            <person name="Lucas S."/>
            <person name="Osoegawa K."/>
            <person name="Pennacchio L.A."/>
            <person name="Salamov A.A."/>
            <person name="Satou Y."/>
            <person name="Sauka-Spengler T."/>
            <person name="Schmutz J."/>
            <person name="Shin-I T."/>
            <person name="Toyoda A."/>
            <person name="Bronner-Fraser M."/>
            <person name="Fujiyama A."/>
            <person name="Holland L.Z."/>
            <person name="Holland P.W.H."/>
            <person name="Satoh N."/>
            <person name="Rokhsar D.S."/>
        </authorList>
    </citation>
    <scope>NUCLEOTIDE SEQUENCE [LARGE SCALE GENOMIC DNA]</scope>
    <source>
        <strain evidence="10">S238N-H82</strain>
        <tissue evidence="10">Testes</tissue>
    </source>
</reference>
<dbReference type="InParanoid" id="C3Z4F5"/>
<keyword evidence="6" id="KW-0675">Receptor</keyword>
<feature type="transmembrane region" description="Helical" evidence="7">
    <location>
        <begin position="220"/>
        <end position="243"/>
    </location>
</feature>
<sequence length="391" mass="42967">MMLEQLNIRTALMLVFVASCNCGTASAPPANLNSTTELSNRTDGVDGSETWPWEELAKNCSSLGNSNETSRVKKNVTSTLFECAGETKDPESSQFQGRTGYSWILLVMNAMSVVSVVANSLPLAAIIKYEALHKPVYILMANMAASDIVAGVNFLCAGLTVFFYATAGINPPMALHRFLPTSILLSALSSAYSLLALTAERYWFIVHGLTYEDKITNDRCKVAIIVVWMWSSILALLPVFGWSCTFPSQVGCSQYGGGTPQSYLVLILFLIFIPMAAIVFFNLGVFRCLWRQVSDIRRQEAAVQAKPSTSRKSAVTILIITIVFLVGWLPFCAAVVKEVTCKGDCGQNSIQMIFVILNSAVNPIIYGFRLEEIRRNVKRLFFGNAVTAWNP</sequence>
<protein>
    <recommendedName>
        <fullName evidence="9">G-protein coupled receptors family 1 profile domain-containing protein</fullName>
    </recommendedName>
</protein>
<keyword evidence="8" id="KW-0732">Signal</keyword>
<feature type="transmembrane region" description="Helical" evidence="7">
    <location>
        <begin position="148"/>
        <end position="166"/>
    </location>
</feature>
<evidence type="ECO:0000259" key="9">
    <source>
        <dbReference type="PROSITE" id="PS50262"/>
    </source>
</evidence>
<dbReference type="AlphaFoldDB" id="C3Z4F5"/>
<dbReference type="FunCoup" id="C3Z4F5">
    <property type="interactions" value="76"/>
</dbReference>
<name>C3Z4F5_BRAFL</name>
<evidence type="ECO:0000313" key="10">
    <source>
        <dbReference type="EMBL" id="EEN52544.1"/>
    </source>
</evidence>
<dbReference type="CDD" id="cd14972">
    <property type="entry name" value="7tmA_EDG-like"/>
    <property type="match status" value="1"/>
</dbReference>
<keyword evidence="2" id="KW-1003">Cell membrane</keyword>
<dbReference type="Pfam" id="PF00001">
    <property type="entry name" value="7tm_1"/>
    <property type="match status" value="1"/>
</dbReference>
<accession>C3Z4F5</accession>
<evidence type="ECO:0000256" key="2">
    <source>
        <dbReference type="ARBA" id="ARBA00022475"/>
    </source>
</evidence>
<feature type="transmembrane region" description="Helical" evidence="7">
    <location>
        <begin position="101"/>
        <end position="127"/>
    </location>
</feature>
<dbReference type="GO" id="GO:0005886">
    <property type="term" value="C:plasma membrane"/>
    <property type="evidence" value="ECO:0007669"/>
    <property type="project" value="UniProtKB-SubCell"/>
</dbReference>
<dbReference type="EMBL" id="GG666579">
    <property type="protein sequence ID" value="EEN52544.1"/>
    <property type="molecule type" value="Genomic_DNA"/>
</dbReference>
<keyword evidence="5 7" id="KW-0472">Membrane</keyword>
<evidence type="ECO:0000256" key="4">
    <source>
        <dbReference type="ARBA" id="ARBA00022989"/>
    </source>
</evidence>
<feature type="transmembrane region" description="Helical" evidence="7">
    <location>
        <begin position="178"/>
        <end position="199"/>
    </location>
</feature>
<keyword evidence="6" id="KW-0297">G-protein coupled receptor</keyword>
<dbReference type="InterPro" id="IPR000276">
    <property type="entry name" value="GPCR_Rhodpsn"/>
</dbReference>
<comment type="similarity">
    <text evidence="6">Belongs to the G-protein coupled receptor 1 family.</text>
</comment>
<dbReference type="GO" id="GO:0004930">
    <property type="term" value="F:G protein-coupled receptor activity"/>
    <property type="evidence" value="ECO:0007669"/>
    <property type="project" value="UniProtKB-KW"/>
</dbReference>
<dbReference type="eggNOG" id="KOG3656">
    <property type="taxonomic scope" value="Eukaryota"/>
</dbReference>
<evidence type="ECO:0000256" key="8">
    <source>
        <dbReference type="SAM" id="SignalP"/>
    </source>
</evidence>
<feature type="transmembrane region" description="Helical" evidence="7">
    <location>
        <begin position="348"/>
        <end position="368"/>
    </location>
</feature>
<keyword evidence="3 6" id="KW-0812">Transmembrane</keyword>
<feature type="signal peptide" evidence="8">
    <location>
        <begin position="1"/>
        <end position="26"/>
    </location>
</feature>
<organism>
    <name type="scientific">Branchiostoma floridae</name>
    <name type="common">Florida lancelet</name>
    <name type="synonym">Amphioxus</name>
    <dbReference type="NCBI Taxonomy" id="7739"/>
    <lineage>
        <taxon>Eukaryota</taxon>
        <taxon>Metazoa</taxon>
        <taxon>Chordata</taxon>
        <taxon>Cephalochordata</taxon>
        <taxon>Leptocardii</taxon>
        <taxon>Amphioxiformes</taxon>
        <taxon>Branchiostomatidae</taxon>
        <taxon>Branchiostoma</taxon>
    </lineage>
</organism>
<evidence type="ECO:0000256" key="6">
    <source>
        <dbReference type="RuleBase" id="RU000688"/>
    </source>
</evidence>
<feature type="transmembrane region" description="Helical" evidence="7">
    <location>
        <begin position="314"/>
        <end position="336"/>
    </location>
</feature>
<dbReference type="InterPro" id="IPR017452">
    <property type="entry name" value="GPCR_Rhodpsn_7TM"/>
</dbReference>
<dbReference type="STRING" id="7739.C3Z4F5"/>
<dbReference type="PROSITE" id="PS50262">
    <property type="entry name" value="G_PROTEIN_RECEP_F1_2"/>
    <property type="match status" value="1"/>
</dbReference>
<dbReference type="Gene3D" id="1.20.1070.10">
    <property type="entry name" value="Rhodopsin 7-helix transmembrane proteins"/>
    <property type="match status" value="1"/>
</dbReference>
<keyword evidence="4 7" id="KW-1133">Transmembrane helix</keyword>
<dbReference type="SUPFAM" id="SSF81321">
    <property type="entry name" value="Family A G protein-coupled receptor-like"/>
    <property type="match status" value="1"/>
</dbReference>
<evidence type="ECO:0000256" key="7">
    <source>
        <dbReference type="SAM" id="Phobius"/>
    </source>
</evidence>
<evidence type="ECO:0000256" key="1">
    <source>
        <dbReference type="ARBA" id="ARBA00004651"/>
    </source>
</evidence>
<evidence type="ECO:0000256" key="5">
    <source>
        <dbReference type="ARBA" id="ARBA00023136"/>
    </source>
</evidence>
<feature type="domain" description="G-protein coupled receptors family 1 profile" evidence="9">
    <location>
        <begin position="118"/>
        <end position="366"/>
    </location>
</feature>
<feature type="transmembrane region" description="Helical" evidence="7">
    <location>
        <begin position="263"/>
        <end position="290"/>
    </location>
</feature>
<comment type="subcellular location">
    <subcellularLocation>
        <location evidence="1">Cell membrane</location>
        <topology evidence="1">Multi-pass membrane protein</topology>
    </subcellularLocation>
</comment>
<evidence type="ECO:0000256" key="3">
    <source>
        <dbReference type="ARBA" id="ARBA00022692"/>
    </source>
</evidence>
<dbReference type="PRINTS" id="PR00237">
    <property type="entry name" value="GPCRRHODOPSN"/>
</dbReference>
<dbReference type="PROSITE" id="PS00237">
    <property type="entry name" value="G_PROTEIN_RECEP_F1_1"/>
    <property type="match status" value="1"/>
</dbReference>
<dbReference type="SMART" id="SM01381">
    <property type="entry name" value="7TM_GPCR_Srsx"/>
    <property type="match status" value="1"/>
</dbReference>
<proteinExistence type="inferred from homology"/>
<keyword evidence="6" id="KW-0807">Transducer</keyword>
<feature type="chain" id="PRO_5002935962" description="G-protein coupled receptors family 1 profile domain-containing protein" evidence="8">
    <location>
        <begin position="27"/>
        <end position="391"/>
    </location>
</feature>
<gene>
    <name evidence="10" type="ORF">BRAFLDRAFT_96426</name>
</gene>
<dbReference type="PANTHER" id="PTHR22750">
    <property type="entry name" value="G-PROTEIN COUPLED RECEPTOR"/>
    <property type="match status" value="1"/>
</dbReference>